<evidence type="ECO:0000259" key="3">
    <source>
        <dbReference type="Pfam" id="PF13649"/>
    </source>
</evidence>
<dbReference type="InterPro" id="IPR029063">
    <property type="entry name" value="SAM-dependent_MTases_sf"/>
</dbReference>
<dbReference type="AlphaFoldDB" id="A0AAC9LE85"/>
<dbReference type="InterPro" id="IPR016718">
    <property type="entry name" value="rRNA_m1G-MeTrfase_A_prd"/>
</dbReference>
<reference evidence="6" key="1">
    <citation type="submission" date="2016-06" db="EMBL/GenBank/DDBJ databases">
        <title>Complete genome sequence of Actinoalloteichus fjordicus DSM 46855 (=ADI127-17), type strain of the new species Actinoalloteichus fjordicus.</title>
        <authorList>
            <person name="Ruckert C."/>
            <person name="Nouioui I."/>
            <person name="Willmese J."/>
            <person name="van Wezel G."/>
            <person name="Klenk H.-P."/>
            <person name="Kalinowski J."/>
            <person name="Zotchev S.B."/>
        </authorList>
    </citation>
    <scope>NUCLEOTIDE SEQUENCE [LARGE SCALE GENOMIC DNA]</scope>
    <source>
        <strain evidence="6">ADI127-7</strain>
    </source>
</reference>
<feature type="domain" description="Methyltransferase" evidence="3">
    <location>
        <begin position="112"/>
        <end position="196"/>
    </location>
</feature>
<dbReference type="KEGG" id="acad:UA74_12980"/>
<evidence type="ECO:0000256" key="2">
    <source>
        <dbReference type="PIRSR" id="PIRSR018249-2"/>
    </source>
</evidence>
<dbReference type="Pfam" id="PF21302">
    <property type="entry name" value="Zn_ribbon_RlmA"/>
    <property type="match status" value="1"/>
</dbReference>
<dbReference type="Proteomes" id="UP000185511">
    <property type="component" value="Chromosome"/>
</dbReference>
<keyword evidence="1" id="KW-0862">Zinc</keyword>
<feature type="binding site" evidence="1">
    <location>
        <position position="31"/>
    </location>
    <ligand>
        <name>Zn(2+)</name>
        <dbReference type="ChEBI" id="CHEBI:29105"/>
    </ligand>
</feature>
<dbReference type="CDD" id="cd02440">
    <property type="entry name" value="AdoMet_MTases"/>
    <property type="match status" value="1"/>
</dbReference>
<feature type="binding site" evidence="1">
    <location>
        <position position="34"/>
    </location>
    <ligand>
        <name>Zn(2+)</name>
        <dbReference type="ChEBI" id="CHEBI:29105"/>
    </ligand>
</feature>
<gene>
    <name evidence="5" type="ORF">UA74_12980</name>
</gene>
<evidence type="ECO:0000313" key="5">
    <source>
        <dbReference type="EMBL" id="APU14654.1"/>
    </source>
</evidence>
<dbReference type="InterPro" id="IPR041698">
    <property type="entry name" value="Methyltransf_25"/>
</dbReference>
<dbReference type="GO" id="GO:0046872">
    <property type="term" value="F:metal ion binding"/>
    <property type="evidence" value="ECO:0007669"/>
    <property type="project" value="UniProtKB-KW"/>
</dbReference>
<keyword evidence="6" id="KW-1185">Reference proteome</keyword>
<dbReference type="Pfam" id="PF13649">
    <property type="entry name" value="Methyltransf_25"/>
    <property type="match status" value="1"/>
</dbReference>
<dbReference type="EMBL" id="CP016076">
    <property type="protein sequence ID" value="APU14654.1"/>
    <property type="molecule type" value="Genomic_DNA"/>
</dbReference>
<feature type="binding site" evidence="2">
    <location>
        <begin position="119"/>
        <end position="120"/>
    </location>
    <ligand>
        <name>S-adenosyl-L-methionine</name>
        <dbReference type="ChEBI" id="CHEBI:59789"/>
    </ligand>
</feature>
<sequence>MPDRPSLDGGGGDEVTTAPTPLDQAVPFLRCPHCAQDLHRADASLRCPAGHVFDVARQGYVSLLSGASNPHVADTAAMVAAREEFLSGGHLDPISEALAPLVAAAADASSCVLDVGAGTGRHLGRVLAEMPDRVGVAVDLSKHALRRAAKAHRRMAAVCCDVWRGLPIRTGSVAAAINVFAPRNGAELRRVLAPQGTLLIVTPTDRHLAQLVAELDLLTVAPDKRGRLADTLGPGLVLRDRDTVTWRRELDHAQVRAVVGMGPNAWHQDSAALAEKVAGLPERIEVDFSVDVSRYGPA</sequence>
<dbReference type="SUPFAM" id="SSF53335">
    <property type="entry name" value="S-adenosyl-L-methionine-dependent methyltransferases"/>
    <property type="match status" value="1"/>
</dbReference>
<dbReference type="GO" id="GO:0008168">
    <property type="term" value="F:methyltransferase activity"/>
    <property type="evidence" value="ECO:0007669"/>
    <property type="project" value="InterPro"/>
</dbReference>
<evidence type="ECO:0000313" key="6">
    <source>
        <dbReference type="Proteomes" id="UP000185511"/>
    </source>
</evidence>
<evidence type="ECO:0000256" key="1">
    <source>
        <dbReference type="PIRSR" id="PIRSR018249-1"/>
    </source>
</evidence>
<evidence type="ECO:0008006" key="7">
    <source>
        <dbReference type="Google" id="ProtNLM"/>
    </source>
</evidence>
<feature type="binding site" evidence="1">
    <location>
        <position position="47"/>
    </location>
    <ligand>
        <name>Zn(2+)</name>
        <dbReference type="ChEBI" id="CHEBI:29105"/>
    </ligand>
</feature>
<name>A0AAC9LE85_9PSEU</name>
<dbReference type="PIRSF" id="PIRSF018249">
    <property type="entry name" value="MyrA_prd"/>
    <property type="match status" value="1"/>
</dbReference>
<dbReference type="RefSeq" id="WP_157434152.1">
    <property type="nucleotide sequence ID" value="NZ_CP016076.1"/>
</dbReference>
<keyword evidence="1" id="KW-0479">Metal-binding</keyword>
<feature type="binding site" evidence="1">
    <location>
        <position position="51"/>
    </location>
    <ligand>
        <name>Zn(2+)</name>
        <dbReference type="ChEBI" id="CHEBI:29105"/>
    </ligand>
</feature>
<dbReference type="Gene3D" id="3.40.50.150">
    <property type="entry name" value="Vaccinia Virus protein VP39"/>
    <property type="match status" value="1"/>
</dbReference>
<evidence type="ECO:0000259" key="4">
    <source>
        <dbReference type="Pfam" id="PF21302"/>
    </source>
</evidence>
<feature type="binding site" evidence="2">
    <location>
        <position position="207"/>
    </location>
    <ligand>
        <name>S-adenosyl-L-methionine</name>
        <dbReference type="ChEBI" id="CHEBI:59789"/>
    </ligand>
</feature>
<feature type="domain" description="23S rRNA (guanine(745)-N(1))-methyltransferase N-terminal" evidence="4">
    <location>
        <begin position="30"/>
        <end position="64"/>
    </location>
</feature>
<accession>A0AAC9LE85</accession>
<protein>
    <recommendedName>
        <fullName evidence="7">23S rRNA methyltransferase</fullName>
    </recommendedName>
</protein>
<keyword evidence="2" id="KW-0949">S-adenosyl-L-methionine</keyword>
<proteinExistence type="predicted"/>
<dbReference type="InterPro" id="IPR048647">
    <property type="entry name" value="RlmA_N"/>
</dbReference>
<organism evidence="5 6">
    <name type="scientific">Actinoalloteichus fjordicus</name>
    <dbReference type="NCBI Taxonomy" id="1612552"/>
    <lineage>
        <taxon>Bacteria</taxon>
        <taxon>Bacillati</taxon>
        <taxon>Actinomycetota</taxon>
        <taxon>Actinomycetes</taxon>
        <taxon>Pseudonocardiales</taxon>
        <taxon>Pseudonocardiaceae</taxon>
        <taxon>Actinoalloteichus</taxon>
    </lineage>
</organism>